<evidence type="ECO:0000256" key="1">
    <source>
        <dbReference type="SAM" id="MobiDB-lite"/>
    </source>
</evidence>
<reference evidence="2" key="1">
    <citation type="submission" date="2019-02" db="EMBL/GenBank/DDBJ databases">
        <authorList>
            <consortium name="Pathogen Informatics"/>
        </authorList>
    </citation>
    <scope>NUCLEOTIDE SEQUENCE</scope>
    <source>
        <strain evidence="2">3012STDY6733949</strain>
    </source>
</reference>
<feature type="region of interest" description="Disordered" evidence="1">
    <location>
        <begin position="60"/>
        <end position="81"/>
    </location>
</feature>
<protein>
    <submittedName>
        <fullName evidence="2">Uncharacterized protein</fullName>
    </submittedName>
</protein>
<dbReference type="AlphaFoldDB" id="A0A449H9Y6"/>
<dbReference type="EMBL" id="CAACYE010000005">
    <property type="protein sequence ID" value="VFA81736.1"/>
    <property type="molecule type" value="Genomic_DNA"/>
</dbReference>
<accession>A0A449H9Y6</accession>
<evidence type="ECO:0000313" key="2">
    <source>
        <dbReference type="EMBL" id="VFA81736.1"/>
    </source>
</evidence>
<gene>
    <name evidence="2" type="ORF">NCTC1935_00253</name>
</gene>
<name>A0A449H9Y6_NOCFR</name>
<organism evidence="2">
    <name type="scientific">Nocardia farcinica</name>
    <dbReference type="NCBI Taxonomy" id="37329"/>
    <lineage>
        <taxon>Bacteria</taxon>
        <taxon>Bacillati</taxon>
        <taxon>Actinomycetota</taxon>
        <taxon>Actinomycetes</taxon>
        <taxon>Mycobacteriales</taxon>
        <taxon>Nocardiaceae</taxon>
        <taxon>Nocardia</taxon>
    </lineage>
</organism>
<sequence length="81" mass="7619">MSVSPSIATGTPGGGSRTPAVGVASAATRHTTRNASNLGRLASMPSSAARTTVVERTVPAASTAAGSDSPSPGGAVGVAVT</sequence>
<feature type="region of interest" description="Disordered" evidence="1">
    <location>
        <begin position="1"/>
        <end position="36"/>
    </location>
</feature>
<proteinExistence type="predicted"/>